<sequence length="156" mass="17515">MVLEAELEVLLFDPYDPTTGNKSSDHSSRERDLHRREIDNQRQHVPRDLQQVRSLRRDDLVEGSGRAILQVPLLVRPIPAPQQRRLDSRLCRRRQAEDADRQLDDAMKASPSPMDAMKASPSPVDAMKASPSPVDAMKASPSPMYAMKASPSPMYA</sequence>
<proteinExistence type="predicted"/>
<dbReference type="AlphaFoldDB" id="A0A9P7U205"/>
<protein>
    <submittedName>
        <fullName evidence="2">Uncharacterized protein</fullName>
    </submittedName>
</protein>
<feature type="compositionally biased region" description="Basic and acidic residues" evidence="1">
    <location>
        <begin position="84"/>
        <end position="107"/>
    </location>
</feature>
<evidence type="ECO:0000313" key="3">
    <source>
        <dbReference type="Proteomes" id="UP000707071"/>
    </source>
</evidence>
<accession>A0A9P7U205</accession>
<evidence type="ECO:0000256" key="1">
    <source>
        <dbReference type="SAM" id="MobiDB-lite"/>
    </source>
</evidence>
<keyword evidence="3" id="KW-1185">Reference proteome</keyword>
<name>A0A9P7U205_9HYPO</name>
<dbReference type="Proteomes" id="UP000707071">
    <property type="component" value="Unassembled WGS sequence"/>
</dbReference>
<comment type="caution">
    <text evidence="2">The sequence shown here is derived from an EMBL/GenBank/DDBJ whole genome shotgun (WGS) entry which is preliminary data.</text>
</comment>
<organism evidence="2 3">
    <name type="scientific">Claviceps aff. purpurea</name>
    <dbReference type="NCBI Taxonomy" id="1967640"/>
    <lineage>
        <taxon>Eukaryota</taxon>
        <taxon>Fungi</taxon>
        <taxon>Dikarya</taxon>
        <taxon>Ascomycota</taxon>
        <taxon>Pezizomycotina</taxon>
        <taxon>Sordariomycetes</taxon>
        <taxon>Hypocreomycetidae</taxon>
        <taxon>Hypocreales</taxon>
        <taxon>Clavicipitaceae</taxon>
        <taxon>Claviceps</taxon>
    </lineage>
</organism>
<evidence type="ECO:0000313" key="2">
    <source>
        <dbReference type="EMBL" id="KAG6302272.1"/>
    </source>
</evidence>
<feature type="compositionally biased region" description="Basic and acidic residues" evidence="1">
    <location>
        <begin position="23"/>
        <end position="47"/>
    </location>
</feature>
<gene>
    <name evidence="2" type="ORF">E4U09_003364</name>
</gene>
<feature type="region of interest" description="Disordered" evidence="1">
    <location>
        <begin position="79"/>
        <end position="156"/>
    </location>
</feature>
<feature type="region of interest" description="Disordered" evidence="1">
    <location>
        <begin position="13"/>
        <end position="51"/>
    </location>
</feature>
<reference evidence="2 3" key="1">
    <citation type="journal article" date="2020" name="bioRxiv">
        <title>Whole genome comparisons of ergot fungi reveals the divergence and evolution of species within the genus Claviceps are the result of varying mechanisms driving genome evolution and host range expansion.</title>
        <authorList>
            <person name="Wyka S.A."/>
            <person name="Mondo S.J."/>
            <person name="Liu M."/>
            <person name="Dettman J."/>
            <person name="Nalam V."/>
            <person name="Broders K.D."/>
        </authorList>
    </citation>
    <scope>NUCLEOTIDE SEQUENCE [LARGE SCALE GENOMIC DNA]</scope>
    <source>
        <strain evidence="2 3">Clav52</strain>
    </source>
</reference>
<dbReference type="EMBL" id="SRRH01000027">
    <property type="protein sequence ID" value="KAG6302272.1"/>
    <property type="molecule type" value="Genomic_DNA"/>
</dbReference>